<evidence type="ECO:0000256" key="1">
    <source>
        <dbReference type="SAM" id="MobiDB-lite"/>
    </source>
</evidence>
<evidence type="ECO:0000313" key="2">
    <source>
        <dbReference type="EMBL" id="CAH2215071.1"/>
    </source>
</evidence>
<accession>A0A8S4QLN4</accession>
<dbReference type="Proteomes" id="UP000838756">
    <property type="component" value="Unassembled WGS sequence"/>
</dbReference>
<reference evidence="2" key="1">
    <citation type="submission" date="2022-03" db="EMBL/GenBank/DDBJ databases">
        <authorList>
            <person name="Lindestad O."/>
        </authorList>
    </citation>
    <scope>NUCLEOTIDE SEQUENCE</scope>
</reference>
<feature type="non-terminal residue" evidence="2">
    <location>
        <position position="1"/>
    </location>
</feature>
<dbReference type="EMBL" id="CAKXAJ010011603">
    <property type="protein sequence ID" value="CAH2215071.1"/>
    <property type="molecule type" value="Genomic_DNA"/>
</dbReference>
<feature type="region of interest" description="Disordered" evidence="1">
    <location>
        <begin position="76"/>
        <end position="96"/>
    </location>
</feature>
<sequence length="226" mass="26038">LIKIIQPDGDTDSNWDKKKQNQQRQAKKIENLDLDARLNNSISNQFKNTEITDQNRPVKRNNVIVSSNTYAVKENIKEENQASDQTQQQQNKKRLKYELPKSATVNTKNNLTAHLLTILANYNIRTSDSLRNYDLSLRQNSRNLHNHDYVLMHVPVKLPMKYNNANHSPIDPLLAVFLSNYGHYIPSLYGFNGGYNNLYGYLASNNIHNNKPFGSYKIFSDTDSSH</sequence>
<protein>
    <submittedName>
        <fullName evidence="2">Jg21884 protein</fullName>
    </submittedName>
</protein>
<keyword evidence="3" id="KW-1185">Reference proteome</keyword>
<evidence type="ECO:0000313" key="3">
    <source>
        <dbReference type="Proteomes" id="UP000838756"/>
    </source>
</evidence>
<dbReference type="OrthoDB" id="6677240at2759"/>
<organism evidence="2 3">
    <name type="scientific">Pararge aegeria aegeria</name>
    <dbReference type="NCBI Taxonomy" id="348720"/>
    <lineage>
        <taxon>Eukaryota</taxon>
        <taxon>Metazoa</taxon>
        <taxon>Ecdysozoa</taxon>
        <taxon>Arthropoda</taxon>
        <taxon>Hexapoda</taxon>
        <taxon>Insecta</taxon>
        <taxon>Pterygota</taxon>
        <taxon>Neoptera</taxon>
        <taxon>Endopterygota</taxon>
        <taxon>Lepidoptera</taxon>
        <taxon>Glossata</taxon>
        <taxon>Ditrysia</taxon>
        <taxon>Papilionoidea</taxon>
        <taxon>Nymphalidae</taxon>
        <taxon>Satyrinae</taxon>
        <taxon>Satyrini</taxon>
        <taxon>Parargina</taxon>
        <taxon>Pararge</taxon>
    </lineage>
</organism>
<feature type="region of interest" description="Disordered" evidence="1">
    <location>
        <begin position="1"/>
        <end position="21"/>
    </location>
</feature>
<dbReference type="AlphaFoldDB" id="A0A8S4QLN4"/>
<proteinExistence type="predicted"/>
<comment type="caution">
    <text evidence="2">The sequence shown here is derived from an EMBL/GenBank/DDBJ whole genome shotgun (WGS) entry which is preliminary data.</text>
</comment>
<gene>
    <name evidence="2" type="primary">jg21884</name>
    <name evidence="2" type="ORF">PAEG_LOCUS3585</name>
</gene>
<name>A0A8S4QLN4_9NEOP</name>